<feature type="signal peptide" evidence="1">
    <location>
        <begin position="1"/>
        <end position="24"/>
    </location>
</feature>
<dbReference type="EMBL" id="RIBS01000006">
    <property type="protein sequence ID" value="RNF82916.1"/>
    <property type="molecule type" value="Genomic_DNA"/>
</dbReference>
<sequence length="176" mass="18101">MKRPPVLSPAFVAGVLCCLPTPSAAETVYVQLRSTEEVPSISSTARGAFSARISNGGGQLTYVLRYSGLQSEARQAHIHFGQRGVNGGVSVFLCQTAANPDPAGLAPTCPASGSVSGLLTSSNVIGPAGQGLSPGEFAELVAAIRAGVAYVNVHSTTFPGGELRGQLNAFRNFFVH</sequence>
<feature type="domain" description="CHRD" evidence="2">
    <location>
        <begin position="27"/>
        <end position="169"/>
    </location>
</feature>
<dbReference type="SMART" id="SM00754">
    <property type="entry name" value="CHRD"/>
    <property type="match status" value="1"/>
</dbReference>
<dbReference type="AlphaFoldDB" id="A0A3M8STW2"/>
<evidence type="ECO:0000313" key="4">
    <source>
        <dbReference type="Proteomes" id="UP000267049"/>
    </source>
</evidence>
<accession>A0A3M8STW2</accession>
<reference evidence="3 4" key="1">
    <citation type="submission" date="2018-11" db="EMBL/GenBank/DDBJ databases">
        <title>Lysobacter cryohumiis sp. nov., isolated from soil in the Tianshan Mountains, Xinjiang, China.</title>
        <authorList>
            <person name="Luo Y."/>
            <person name="Sheng H."/>
        </authorList>
    </citation>
    <scope>NUCLEOTIDE SEQUENCE [LARGE SCALE GENOMIC DNA]</scope>
    <source>
        <strain evidence="3 4">ZS60</strain>
    </source>
</reference>
<dbReference type="Proteomes" id="UP000267049">
    <property type="component" value="Unassembled WGS sequence"/>
</dbReference>
<proteinExistence type="predicted"/>
<dbReference type="Pfam" id="PF07452">
    <property type="entry name" value="CHRD"/>
    <property type="match status" value="1"/>
</dbReference>
<organism evidence="3 4">
    <name type="scientific">Montanilutibacter psychrotolerans</name>
    <dbReference type="NCBI Taxonomy" id="1327343"/>
    <lineage>
        <taxon>Bacteria</taxon>
        <taxon>Pseudomonadati</taxon>
        <taxon>Pseudomonadota</taxon>
        <taxon>Gammaproteobacteria</taxon>
        <taxon>Lysobacterales</taxon>
        <taxon>Lysobacteraceae</taxon>
        <taxon>Montanilutibacter</taxon>
    </lineage>
</organism>
<gene>
    <name evidence="3" type="ORF">EER27_13520</name>
</gene>
<dbReference type="OrthoDB" id="9770043at2"/>
<name>A0A3M8STW2_9GAMM</name>
<keyword evidence="4" id="KW-1185">Reference proteome</keyword>
<comment type="caution">
    <text evidence="3">The sequence shown here is derived from an EMBL/GenBank/DDBJ whole genome shotgun (WGS) entry which is preliminary data.</text>
</comment>
<dbReference type="InterPro" id="IPR010895">
    <property type="entry name" value="CHRD"/>
</dbReference>
<evidence type="ECO:0000259" key="2">
    <source>
        <dbReference type="SMART" id="SM00754"/>
    </source>
</evidence>
<feature type="chain" id="PRO_5018245385" evidence="1">
    <location>
        <begin position="25"/>
        <end position="176"/>
    </location>
</feature>
<evidence type="ECO:0000256" key="1">
    <source>
        <dbReference type="SAM" id="SignalP"/>
    </source>
</evidence>
<keyword evidence="1" id="KW-0732">Signal</keyword>
<protein>
    <submittedName>
        <fullName evidence="3">CHRD domain-containing protein</fullName>
    </submittedName>
</protein>
<evidence type="ECO:0000313" key="3">
    <source>
        <dbReference type="EMBL" id="RNF82916.1"/>
    </source>
</evidence>